<name>A0A0K1PSQ4_9BACT</name>
<feature type="region of interest" description="Disordered" evidence="1">
    <location>
        <begin position="1"/>
        <end position="70"/>
    </location>
</feature>
<feature type="compositionally biased region" description="Basic and acidic residues" evidence="1">
    <location>
        <begin position="181"/>
        <end position="190"/>
    </location>
</feature>
<dbReference type="EMBL" id="CP012333">
    <property type="protein sequence ID" value="AKU96547.1"/>
    <property type="molecule type" value="Genomic_DNA"/>
</dbReference>
<dbReference type="STRING" id="1391654.AKJ09_03211"/>
<reference evidence="2 3" key="1">
    <citation type="submission" date="2015-08" db="EMBL/GenBank/DDBJ databases">
        <authorList>
            <person name="Babu N.S."/>
            <person name="Beckwith C.J."/>
            <person name="Beseler K.G."/>
            <person name="Brison A."/>
            <person name="Carone J.V."/>
            <person name="Caskin T.P."/>
            <person name="Diamond M."/>
            <person name="Durham M.E."/>
            <person name="Foxe J.M."/>
            <person name="Go M."/>
            <person name="Henderson B.A."/>
            <person name="Jones I.B."/>
            <person name="McGettigan J.A."/>
            <person name="Micheletti S.J."/>
            <person name="Nasrallah M.E."/>
            <person name="Ortiz D."/>
            <person name="Piller C.R."/>
            <person name="Privatt S.R."/>
            <person name="Schneider S.L."/>
            <person name="Sharp S."/>
            <person name="Smith T.C."/>
            <person name="Stanton J.D."/>
            <person name="Ullery H.E."/>
            <person name="Wilson R.J."/>
            <person name="Serrano M.G."/>
            <person name="Buck G."/>
            <person name="Lee V."/>
            <person name="Wang Y."/>
            <person name="Carvalho R."/>
            <person name="Voegtly L."/>
            <person name="Shi R."/>
            <person name="Duckworth R."/>
            <person name="Johnson A."/>
            <person name="Loviza R."/>
            <person name="Walstead R."/>
            <person name="Shah Z."/>
            <person name="Kiflezghi M."/>
            <person name="Wade K."/>
            <person name="Ball S.L."/>
            <person name="Bradley K.W."/>
            <person name="Asai D.J."/>
            <person name="Bowman C.A."/>
            <person name="Russell D.A."/>
            <person name="Pope W.H."/>
            <person name="Jacobs-Sera D."/>
            <person name="Hendrix R.W."/>
            <person name="Hatfull G.F."/>
        </authorList>
    </citation>
    <scope>NUCLEOTIDE SEQUENCE [LARGE SCALE GENOMIC DNA]</scope>
    <source>
        <strain evidence="2 3">DSM 27648</strain>
    </source>
</reference>
<evidence type="ECO:0000313" key="3">
    <source>
        <dbReference type="Proteomes" id="UP000064967"/>
    </source>
</evidence>
<gene>
    <name evidence="2" type="ORF">AKJ09_03211</name>
</gene>
<evidence type="ECO:0000256" key="1">
    <source>
        <dbReference type="SAM" id="MobiDB-lite"/>
    </source>
</evidence>
<evidence type="ECO:0000313" key="2">
    <source>
        <dbReference type="EMBL" id="AKU96547.1"/>
    </source>
</evidence>
<dbReference type="KEGG" id="llu:AKJ09_03211"/>
<accession>A0A0K1PSQ4</accession>
<dbReference type="AlphaFoldDB" id="A0A0K1PSQ4"/>
<keyword evidence="3" id="KW-1185">Reference proteome</keyword>
<feature type="compositionally biased region" description="Basic and acidic residues" evidence="1">
    <location>
        <begin position="125"/>
        <end position="135"/>
    </location>
</feature>
<evidence type="ECO:0008006" key="4">
    <source>
        <dbReference type="Google" id="ProtNLM"/>
    </source>
</evidence>
<proteinExistence type="predicted"/>
<feature type="region of interest" description="Disordered" evidence="1">
    <location>
        <begin position="96"/>
        <end position="190"/>
    </location>
</feature>
<dbReference type="Proteomes" id="UP000064967">
    <property type="component" value="Chromosome"/>
</dbReference>
<protein>
    <recommendedName>
        <fullName evidence="4">Outer membrane lipoprotein BamD-like domain-containing protein</fullName>
    </recommendedName>
</protein>
<sequence length="274" mass="29954">MKPNDQPMDDLEPLPSLEPELRELLDAARRRDATDPADEAGCEELLARVEATARGTPRSTKNDVKDAPRPTFSWILHPVGTLASLCLLATFAVGTATRSGARDEPRTSQSSPLEPRSPDPSASPPHEEAPEDRPIPTHVDAPPSPAEASVQAAEVHLAPPRAPEGQMPTPAAKSSSTRSSDPSHDGLSEEIRLIESARARMRAMDPTSALRLVREHERRFPNGQLAQQREWIHIQALDETGNVTEARERTEQFRKRFPGGLLLPSVERTLDAAP</sequence>
<organism evidence="2 3">
    <name type="scientific">Labilithrix luteola</name>
    <dbReference type="NCBI Taxonomy" id="1391654"/>
    <lineage>
        <taxon>Bacteria</taxon>
        <taxon>Pseudomonadati</taxon>
        <taxon>Myxococcota</taxon>
        <taxon>Polyangia</taxon>
        <taxon>Polyangiales</taxon>
        <taxon>Labilitrichaceae</taxon>
        <taxon>Labilithrix</taxon>
    </lineage>
</organism>
<feature type="compositionally biased region" description="Basic and acidic residues" evidence="1">
    <location>
        <begin position="19"/>
        <end position="34"/>
    </location>
</feature>